<feature type="chain" id="PRO_5046231843" description="Secreted protein" evidence="1">
    <location>
        <begin position="28"/>
        <end position="193"/>
    </location>
</feature>
<feature type="signal peptide" evidence="1">
    <location>
        <begin position="1"/>
        <end position="27"/>
    </location>
</feature>
<accession>A0ABT2FRE8</accession>
<evidence type="ECO:0000313" key="3">
    <source>
        <dbReference type="Proteomes" id="UP001201549"/>
    </source>
</evidence>
<keyword evidence="3" id="KW-1185">Reference proteome</keyword>
<gene>
    <name evidence="2" type="ORF">L9G74_17210</name>
</gene>
<protein>
    <recommendedName>
        <fullName evidence="4">Secreted protein</fullName>
    </recommendedName>
</protein>
<evidence type="ECO:0000256" key="1">
    <source>
        <dbReference type="SAM" id="SignalP"/>
    </source>
</evidence>
<evidence type="ECO:0000313" key="2">
    <source>
        <dbReference type="EMBL" id="MCS4558180.1"/>
    </source>
</evidence>
<keyword evidence="1" id="KW-0732">Signal</keyword>
<dbReference type="EMBL" id="JAKOGG010000017">
    <property type="protein sequence ID" value="MCS4558180.1"/>
    <property type="molecule type" value="Genomic_DNA"/>
</dbReference>
<comment type="caution">
    <text evidence="2">The sequence shown here is derived from an EMBL/GenBank/DDBJ whole genome shotgun (WGS) entry which is preliminary data.</text>
</comment>
<sequence>MLLSPTHFRLNFSLLVLLLITVPTSMAQEKTPTLQSILANATTAEEAEFARQGVAETSIENAWERPCPYNSSRLWGQNGVDQDEVLLRCSRWRDCKTAADDASRFTEGFFEHHQTGQQIPPEWAQDGEDLAQNDAEFGGGLGHTYNYALKFAEKNWRLFEGRSATEADMLVKKQYWQWCAAEPLSIWKSKLDD</sequence>
<name>A0ABT2FRE8_9GAMM</name>
<evidence type="ECO:0008006" key="4">
    <source>
        <dbReference type="Google" id="ProtNLM"/>
    </source>
</evidence>
<dbReference type="Proteomes" id="UP001201549">
    <property type="component" value="Unassembled WGS sequence"/>
</dbReference>
<reference evidence="3" key="1">
    <citation type="submission" date="2023-07" db="EMBL/GenBank/DDBJ databases">
        <title>Shewanella mangrovi sp. nov., an acetaldehyde- degrading bacterium isolated from mangrove sediment.</title>
        <authorList>
            <person name="Liu Y."/>
        </authorList>
    </citation>
    <scope>NUCLEOTIDE SEQUENCE [LARGE SCALE GENOMIC DNA]</scope>
    <source>
        <strain evidence="3">C32</strain>
    </source>
</reference>
<proteinExistence type="predicted"/>
<organism evidence="2 3">
    <name type="scientific">Shewanella electrica</name>
    <dbReference type="NCBI Taxonomy" id="515560"/>
    <lineage>
        <taxon>Bacteria</taxon>
        <taxon>Pseudomonadati</taxon>
        <taxon>Pseudomonadota</taxon>
        <taxon>Gammaproteobacteria</taxon>
        <taxon>Alteromonadales</taxon>
        <taxon>Shewanellaceae</taxon>
        <taxon>Shewanella</taxon>
    </lineage>
</organism>
<dbReference type="RefSeq" id="WP_238897959.1">
    <property type="nucleotide sequence ID" value="NZ_JAKOGG010000017.1"/>
</dbReference>